<feature type="binding site" evidence="9">
    <location>
        <position position="141"/>
    </location>
    <ligand>
        <name>FMN</name>
        <dbReference type="ChEBI" id="CHEBI:58210"/>
    </ligand>
</feature>
<dbReference type="SUPFAM" id="SSF52218">
    <property type="entry name" value="Flavoproteins"/>
    <property type="match status" value="1"/>
</dbReference>
<dbReference type="EMBL" id="CAUEEQ010011305">
    <property type="protein sequence ID" value="CAJ0935457.1"/>
    <property type="molecule type" value="Genomic_DNA"/>
</dbReference>
<dbReference type="InterPro" id="IPR003097">
    <property type="entry name" value="CysJ-like_FAD-binding"/>
</dbReference>
<evidence type="ECO:0000313" key="14">
    <source>
        <dbReference type="Proteomes" id="UP001176940"/>
    </source>
</evidence>
<feature type="transmembrane region" description="Helical" evidence="10">
    <location>
        <begin position="517"/>
        <end position="535"/>
    </location>
</feature>
<dbReference type="InterPro" id="IPR039261">
    <property type="entry name" value="FNR_nucleotide-bd"/>
</dbReference>
<name>A0ABN9L7U7_9NEOB</name>
<comment type="cofactor">
    <cofactor evidence="1 9">
        <name>FMN</name>
        <dbReference type="ChEBI" id="CHEBI:58210"/>
    </cofactor>
</comment>
<evidence type="ECO:0000256" key="10">
    <source>
        <dbReference type="SAM" id="Phobius"/>
    </source>
</evidence>
<feature type="binding site" evidence="9">
    <location>
        <begin position="378"/>
        <end position="381"/>
    </location>
    <ligand>
        <name>FAD</name>
        <dbReference type="ChEBI" id="CHEBI:57692"/>
    </ligand>
</feature>
<dbReference type="InterPro" id="IPR008254">
    <property type="entry name" value="Flavodoxin/NO_synth"/>
</dbReference>
<dbReference type="Gene3D" id="2.40.30.10">
    <property type="entry name" value="Translation factors"/>
    <property type="match status" value="1"/>
</dbReference>
<feature type="binding site" evidence="9">
    <location>
        <position position="615"/>
    </location>
    <ligand>
        <name>FAD</name>
        <dbReference type="ChEBI" id="CHEBI:57692"/>
    </ligand>
</feature>
<keyword evidence="10" id="KW-0812">Transmembrane</keyword>
<dbReference type="SUPFAM" id="SSF52343">
    <property type="entry name" value="Ferredoxin reductase-like, C-terminal NADP-linked domain"/>
    <property type="match status" value="1"/>
</dbReference>
<evidence type="ECO:0000256" key="6">
    <source>
        <dbReference type="ARBA" id="ARBA00022827"/>
    </source>
</evidence>
<dbReference type="Pfam" id="PF00667">
    <property type="entry name" value="FAD_binding_1"/>
    <property type="match status" value="1"/>
</dbReference>
<comment type="similarity">
    <text evidence="9">Belongs to the NADPH-dependent diflavin oxidoreductase NDOR1 family.</text>
</comment>
<evidence type="ECO:0000256" key="8">
    <source>
        <dbReference type="ARBA" id="ARBA00023002"/>
    </source>
</evidence>
<comment type="subcellular location">
    <subcellularLocation>
        <location evidence="9">Cytoplasm</location>
        <location evidence="9">Perinuclear region</location>
    </subcellularLocation>
    <text evidence="9">Concentrated in perinuclear structure.</text>
</comment>
<dbReference type="InterPro" id="IPR029039">
    <property type="entry name" value="Flavoprotein-like_sf"/>
</dbReference>
<dbReference type="InterPro" id="IPR001709">
    <property type="entry name" value="Flavoprot_Pyr_Nucl_cyt_Rdtase"/>
</dbReference>
<dbReference type="PRINTS" id="PR00371">
    <property type="entry name" value="FPNCR"/>
</dbReference>
<dbReference type="Gene3D" id="1.20.990.10">
    <property type="entry name" value="NADPH-cytochrome p450 Reductase, Chain A, domain 3"/>
    <property type="match status" value="1"/>
</dbReference>
<organism evidence="13 14">
    <name type="scientific">Ranitomeya imitator</name>
    <name type="common">mimic poison frog</name>
    <dbReference type="NCBI Taxonomy" id="111125"/>
    <lineage>
        <taxon>Eukaryota</taxon>
        <taxon>Metazoa</taxon>
        <taxon>Chordata</taxon>
        <taxon>Craniata</taxon>
        <taxon>Vertebrata</taxon>
        <taxon>Euteleostomi</taxon>
        <taxon>Amphibia</taxon>
        <taxon>Batrachia</taxon>
        <taxon>Anura</taxon>
        <taxon>Neobatrachia</taxon>
        <taxon>Hyloidea</taxon>
        <taxon>Dendrobatidae</taxon>
        <taxon>Dendrobatinae</taxon>
        <taxon>Ranitomeya</taxon>
    </lineage>
</organism>
<keyword evidence="6 9" id="KW-0274">FAD</keyword>
<evidence type="ECO:0000256" key="4">
    <source>
        <dbReference type="ARBA" id="ARBA00022630"/>
    </source>
</evidence>
<keyword evidence="10" id="KW-1133">Transmembrane helix</keyword>
<feature type="domain" description="FAD-binding FR-type" evidence="12">
    <location>
        <begin position="212"/>
        <end position="441"/>
    </location>
</feature>
<dbReference type="InterPro" id="IPR017927">
    <property type="entry name" value="FAD-bd_FR_type"/>
</dbReference>
<dbReference type="SUPFAM" id="SSF63380">
    <property type="entry name" value="Riboflavin synthase domain-like"/>
    <property type="match status" value="1"/>
</dbReference>
<evidence type="ECO:0000256" key="7">
    <source>
        <dbReference type="ARBA" id="ARBA00022857"/>
    </source>
</evidence>
<feature type="binding site" evidence="9">
    <location>
        <begin position="510"/>
        <end position="511"/>
    </location>
    <ligand>
        <name>NADP(+)</name>
        <dbReference type="ChEBI" id="CHEBI:58349"/>
    </ligand>
</feature>
<dbReference type="EC" id="1.18.1.-" evidence="9"/>
<dbReference type="PANTHER" id="PTHR19384:SF10">
    <property type="entry name" value="NADPH-DEPENDENT DIFLAVIN OXIDOREDUCTASE 1"/>
    <property type="match status" value="1"/>
</dbReference>
<comment type="function">
    <text evidence="9">NADPH-dependent reductase which is a central component of the cytosolic iron-sulfur (Fe-S) protein assembly (CIA) machinery. Transfers electrons from NADPH via its FAD and FMN prosthetic groups to the [2Fe-2S] cluster of CIAPIN1, another key component of the CIA machinery. In turn, this reduced cluster provides electrons for assembly of cytosolic iron-sulfur cluster proteins. It can also reduce the [2Fe-2S] cluster of CISD1 and activate this protein implicated in Fe/S cluster repair.</text>
</comment>
<evidence type="ECO:0000313" key="13">
    <source>
        <dbReference type="EMBL" id="CAJ0935457.1"/>
    </source>
</evidence>
<evidence type="ECO:0000259" key="12">
    <source>
        <dbReference type="PROSITE" id="PS51384"/>
    </source>
</evidence>
<feature type="binding site" evidence="9">
    <location>
        <begin position="106"/>
        <end position="115"/>
    </location>
    <ligand>
        <name>FMN</name>
        <dbReference type="ChEBI" id="CHEBI:58210"/>
    </ligand>
</feature>
<keyword evidence="8 9" id="KW-0560">Oxidoreductase</keyword>
<keyword evidence="10" id="KW-0472">Membrane</keyword>
<evidence type="ECO:0000256" key="2">
    <source>
        <dbReference type="ARBA" id="ARBA00001974"/>
    </source>
</evidence>
<feature type="binding site" evidence="9">
    <location>
        <position position="346"/>
    </location>
    <ligand>
        <name>FAD</name>
        <dbReference type="ChEBI" id="CHEBI:57692"/>
    </ligand>
</feature>
<evidence type="ECO:0000256" key="1">
    <source>
        <dbReference type="ARBA" id="ARBA00001917"/>
    </source>
</evidence>
<dbReference type="Gene3D" id="3.40.50.360">
    <property type="match status" value="1"/>
</dbReference>
<comment type="catalytic activity">
    <reaction evidence="9">
        <text>2 oxidized [2Fe-2S]-[protein] + NADPH = 2 reduced [2Fe-2S]-[protein] + NADP(+) + H(+)</text>
        <dbReference type="Rhea" id="RHEA:67716"/>
        <dbReference type="Rhea" id="RHEA-COMP:17327"/>
        <dbReference type="Rhea" id="RHEA-COMP:17328"/>
        <dbReference type="ChEBI" id="CHEBI:15378"/>
        <dbReference type="ChEBI" id="CHEBI:33737"/>
        <dbReference type="ChEBI" id="CHEBI:33738"/>
        <dbReference type="ChEBI" id="CHEBI:57783"/>
        <dbReference type="ChEBI" id="CHEBI:58349"/>
    </reaction>
</comment>
<dbReference type="PROSITE" id="PS50902">
    <property type="entry name" value="FLAVODOXIN_LIKE"/>
    <property type="match status" value="1"/>
</dbReference>
<dbReference type="Pfam" id="PF00258">
    <property type="entry name" value="Flavodoxin_1"/>
    <property type="match status" value="1"/>
</dbReference>
<dbReference type="PRINTS" id="PR00369">
    <property type="entry name" value="FLAVODOXIN"/>
</dbReference>
<keyword evidence="3 9" id="KW-0963">Cytoplasm</keyword>
<dbReference type="InterPro" id="IPR017938">
    <property type="entry name" value="Riboflavin_synthase-like_b-brl"/>
</dbReference>
<comment type="caution">
    <text evidence="13">The sequence shown here is derived from an EMBL/GenBank/DDBJ whole genome shotgun (WGS) entry which is preliminary data.</text>
</comment>
<dbReference type="InterPro" id="IPR023173">
    <property type="entry name" value="NADPH_Cyt_P450_Rdtase_alpha"/>
</dbReference>
<accession>A0ABN9L7U7</accession>
<dbReference type="Pfam" id="PF00175">
    <property type="entry name" value="NAD_binding_1"/>
    <property type="match status" value="1"/>
</dbReference>
<feature type="binding site" evidence="9">
    <location>
        <begin position="412"/>
        <end position="415"/>
    </location>
    <ligand>
        <name>FAD</name>
        <dbReference type="ChEBI" id="CHEBI:57692"/>
    </ligand>
</feature>
<dbReference type="HAMAP" id="MF_03178">
    <property type="entry name" value="NDOR1"/>
    <property type="match status" value="1"/>
</dbReference>
<feature type="binding site" evidence="9">
    <location>
        <begin position="68"/>
        <end position="71"/>
    </location>
    <ligand>
        <name>FMN</name>
        <dbReference type="ChEBI" id="CHEBI:58210"/>
    </ligand>
</feature>
<proteinExistence type="inferred from homology"/>
<evidence type="ECO:0000256" key="3">
    <source>
        <dbReference type="ARBA" id="ARBA00022490"/>
    </source>
</evidence>
<reference evidence="13" key="1">
    <citation type="submission" date="2023-07" db="EMBL/GenBank/DDBJ databases">
        <authorList>
            <person name="Stuckert A."/>
        </authorList>
    </citation>
    <scope>NUCLEOTIDE SEQUENCE</scope>
</reference>
<gene>
    <name evidence="9" type="primary">NDOR1</name>
    <name evidence="13" type="ORF">RIMI_LOCUS6331931</name>
</gene>
<keyword evidence="14" id="KW-1185">Reference proteome</keyword>
<dbReference type="Proteomes" id="UP001176940">
    <property type="component" value="Unassembled WGS sequence"/>
</dbReference>
<protein>
    <recommendedName>
        <fullName evidence="9">NADPH-dependent diflavin oxidoreductase 1</fullName>
        <ecNumber evidence="9">1.18.1.-</ecNumber>
    </recommendedName>
    <alternativeName>
        <fullName evidence="9">NADPH-dependent FMN and FAD-containing oxidoreductase</fullName>
    </alternativeName>
</protein>
<comment type="similarity">
    <text evidence="9">In the N-terminal section; belongs to the flavodoxin family.</text>
</comment>
<sequence>MEGIAQISQTADRNLLILYGSQMGTAEDMAERVGREARHRHFTCRVDSIDSYNIVNLVHEQLVIFVCATTGQGDPPDNMKNFWRFIFRRNLPHNSLCQMDYTVLGLGDSSYSKFNFIAKKLHKRLLQLGANPLQSPALGDDQHDLGPDAAVDPWLNDLWEKVLSLYPLPPGVSVISDLIMLPPKFSLCFLDKEATTLDAAQREGSADPPTEMQPYHALLVTNQRVTAQEHFQDVRLIEFDVAQSGIHLRIPLRTFRSSVHFSVWTRTARSSCGPHDPDTPAPPHLPQPCSVRHLVERYLDIRSVPRRSFFQLLSYFSPDEQEREKLQEFSSAAGQEELYTYCNRPRRTTLEVLIDFPHTTSSIPADYLLDLIPRIRPRAFSVASAMQANPKKLQILMAVVQYKTRLHEVRRGLCSSWLASISPEDGKQVPLWVKKGNLKFPSDPDTPLVMVGPGTGVAPFHSVVQERAALGKSGNILFFGCRGKNKDFYYEEEWMDLEMRGLLKLFTAFSRDQVCVIIGYLMSVIFVLVMEAFLFHRRIKSMSSIGYRRMGCICGGLISNRQAFIYIAGNAKSMPTQVTDALKSVFQSEGQMSALEAEQYMVMLEKCGRFQSETWS</sequence>
<dbReference type="InterPro" id="IPR001433">
    <property type="entry name" value="OxRdtase_FAD/NAD-bd"/>
</dbReference>
<evidence type="ECO:0000256" key="5">
    <source>
        <dbReference type="ARBA" id="ARBA00022643"/>
    </source>
</evidence>
<dbReference type="PANTHER" id="PTHR19384">
    <property type="entry name" value="NITRIC OXIDE SYNTHASE-RELATED"/>
    <property type="match status" value="1"/>
</dbReference>
<dbReference type="InterPro" id="IPR028879">
    <property type="entry name" value="NDOR1"/>
</dbReference>
<keyword evidence="5 9" id="KW-0288">FMN</keyword>
<dbReference type="InterPro" id="IPR001094">
    <property type="entry name" value="Flavdoxin-like"/>
</dbReference>
<comment type="caution">
    <text evidence="9">Lacks conserved residue(s) required for the propagation of feature annotation.</text>
</comment>
<comment type="similarity">
    <text evidence="9">In the C-terminal section; belongs to the flavoprotein pyridine nucleotide cytochrome reductase family.</text>
</comment>
<dbReference type="PROSITE" id="PS51384">
    <property type="entry name" value="FAD_FR"/>
    <property type="match status" value="1"/>
</dbReference>
<feature type="binding site" evidence="9">
    <location>
        <position position="455"/>
    </location>
    <ligand>
        <name>NADP(+)</name>
        <dbReference type="ChEBI" id="CHEBI:58349"/>
    </ligand>
</feature>
<comment type="subunit">
    <text evidence="9">Interacts with CIAPIN1; as part of the cytosolic iron-sulfur (Fe-S) protein assembly (CIA) machinery.</text>
</comment>
<keyword evidence="4 9" id="KW-0285">Flavoprotein</keyword>
<comment type="cofactor">
    <cofactor evidence="2 9">
        <name>FAD</name>
        <dbReference type="ChEBI" id="CHEBI:57692"/>
    </cofactor>
</comment>
<dbReference type="Gene3D" id="3.40.50.80">
    <property type="entry name" value="Nucleotide-binding domain of ferredoxin-NADP reductase (FNR) module"/>
    <property type="match status" value="1"/>
</dbReference>
<keyword evidence="7 9" id="KW-0521">NADP</keyword>
<evidence type="ECO:0000259" key="11">
    <source>
        <dbReference type="PROSITE" id="PS50902"/>
    </source>
</evidence>
<feature type="domain" description="Flavodoxin-like" evidence="11">
    <location>
        <begin position="15"/>
        <end position="159"/>
    </location>
</feature>
<evidence type="ECO:0000256" key="9">
    <source>
        <dbReference type="HAMAP-Rule" id="MF_03178"/>
    </source>
</evidence>